<keyword evidence="3" id="KW-1185">Reference proteome</keyword>
<dbReference type="EMBL" id="BOMQ01000054">
    <property type="protein sequence ID" value="GIE51105.1"/>
    <property type="molecule type" value="Genomic_DNA"/>
</dbReference>
<keyword evidence="1" id="KW-0812">Transmembrane</keyword>
<accession>A0A919JKV9</accession>
<dbReference type="PROSITE" id="PS51318">
    <property type="entry name" value="TAT"/>
    <property type="match status" value="1"/>
</dbReference>
<evidence type="ECO:0000313" key="2">
    <source>
        <dbReference type="EMBL" id="GIE51105.1"/>
    </source>
</evidence>
<proteinExistence type="predicted"/>
<comment type="caution">
    <text evidence="2">The sequence shown here is derived from an EMBL/GenBank/DDBJ whole genome shotgun (WGS) entry which is preliminary data.</text>
</comment>
<dbReference type="Proteomes" id="UP000647172">
    <property type="component" value="Unassembled WGS sequence"/>
</dbReference>
<protein>
    <submittedName>
        <fullName evidence="2">Uncharacterized protein</fullName>
    </submittedName>
</protein>
<reference evidence="2" key="1">
    <citation type="submission" date="2021-01" db="EMBL/GenBank/DDBJ databases">
        <title>Whole genome shotgun sequence of Actinoplanes nipponensis NBRC 14063.</title>
        <authorList>
            <person name="Komaki H."/>
            <person name="Tamura T."/>
        </authorList>
    </citation>
    <scope>NUCLEOTIDE SEQUENCE</scope>
    <source>
        <strain evidence="2">NBRC 14063</strain>
    </source>
</reference>
<keyword evidence="1" id="KW-1133">Transmembrane helix</keyword>
<feature type="transmembrane region" description="Helical" evidence="1">
    <location>
        <begin position="20"/>
        <end position="41"/>
    </location>
</feature>
<evidence type="ECO:0000313" key="3">
    <source>
        <dbReference type="Proteomes" id="UP000647172"/>
    </source>
</evidence>
<dbReference type="InterPro" id="IPR006311">
    <property type="entry name" value="TAT_signal"/>
</dbReference>
<dbReference type="AlphaFoldDB" id="A0A919JKV9"/>
<gene>
    <name evidence="2" type="ORF">Ani05nite_46390</name>
</gene>
<evidence type="ECO:0000256" key="1">
    <source>
        <dbReference type="SAM" id="Phobius"/>
    </source>
</evidence>
<keyword evidence="1" id="KW-0472">Membrane</keyword>
<name>A0A919JKV9_9ACTN</name>
<sequence>MTEEDADDDGRDAGRRRRRLLQSLGAAAATAAISATVPILIPAAGSLSNWLPGSQSCRAGVDQGTTDTFSLSTDRGPADYRAPLHASIGPHGDCHAILLVRPDFTVRFSVHGECATSRDDDQVVDCPLQAAKLQRRKPPASTQSYFAKILVVNDAGLQQLDRAGYLSASRPEKKASFEDLQELLGKDLRAHYWNSSIVVITSPG</sequence>
<organism evidence="2 3">
    <name type="scientific">Actinoplanes nipponensis</name>
    <dbReference type="NCBI Taxonomy" id="135950"/>
    <lineage>
        <taxon>Bacteria</taxon>
        <taxon>Bacillati</taxon>
        <taxon>Actinomycetota</taxon>
        <taxon>Actinomycetes</taxon>
        <taxon>Micromonosporales</taxon>
        <taxon>Micromonosporaceae</taxon>
        <taxon>Actinoplanes</taxon>
    </lineage>
</organism>